<evidence type="ECO:0000259" key="2">
    <source>
        <dbReference type="SMART" id="SM00014"/>
    </source>
</evidence>
<dbReference type="RefSeq" id="WP_139998112.1">
    <property type="nucleotide sequence ID" value="NZ_VFJE01000048.1"/>
</dbReference>
<dbReference type="Proteomes" id="UP000319175">
    <property type="component" value="Unassembled WGS sequence"/>
</dbReference>
<reference evidence="3 4" key="1">
    <citation type="submission" date="2019-06" db="EMBL/GenBank/DDBJ databases">
        <title>Flavobacterium sp. MaA-Y11 from geoumgang.</title>
        <authorList>
            <person name="Jeong S."/>
        </authorList>
    </citation>
    <scope>NUCLEOTIDE SEQUENCE [LARGE SCALE GENOMIC DNA]</scope>
    <source>
        <strain evidence="3 4">MaA-Y11</strain>
    </source>
</reference>
<dbReference type="InterPro" id="IPR000326">
    <property type="entry name" value="PAP2/HPO"/>
</dbReference>
<dbReference type="PANTHER" id="PTHR14969">
    <property type="entry name" value="SPHINGOSINE-1-PHOSPHATE PHOSPHOHYDROLASE"/>
    <property type="match status" value="1"/>
</dbReference>
<feature type="transmembrane region" description="Helical" evidence="1">
    <location>
        <begin position="253"/>
        <end position="273"/>
    </location>
</feature>
<dbReference type="SUPFAM" id="SSF48317">
    <property type="entry name" value="Acid phosphatase/Vanadium-dependent haloperoxidase"/>
    <property type="match status" value="1"/>
</dbReference>
<dbReference type="AlphaFoldDB" id="A0A501QKP6"/>
<feature type="transmembrane region" description="Helical" evidence="1">
    <location>
        <begin position="195"/>
        <end position="214"/>
    </location>
</feature>
<feature type="transmembrane region" description="Helical" evidence="1">
    <location>
        <begin position="141"/>
        <end position="160"/>
    </location>
</feature>
<evidence type="ECO:0000313" key="3">
    <source>
        <dbReference type="EMBL" id="TPD73390.1"/>
    </source>
</evidence>
<dbReference type="Gene3D" id="1.20.144.10">
    <property type="entry name" value="Phosphatidic acid phosphatase type 2/haloperoxidase"/>
    <property type="match status" value="1"/>
</dbReference>
<dbReference type="EMBL" id="VFJE01000048">
    <property type="protein sequence ID" value="TPD73390.1"/>
    <property type="molecule type" value="Genomic_DNA"/>
</dbReference>
<dbReference type="OrthoDB" id="9801622at2"/>
<sequence>MNTNVIINYARLKLPLFLLPIFLLVVVVLFLYSQNALCVEGYVQIQKDSFFFINQYLGQYPYLQINLTQLGDALVILSLLSIFFIYASKVWESLLSGSLVSLLLAGLLKKIFAIPRPAAVFSDDSFIIIGKKLTGHNSLPSGHSITVFTVLTVLLFSFMPKSLKSKIAWYLAIIAAGLVLVFTRVGVGAHYPLDVIVGSIVGYISGLAGIFISRKYRLWGWICNKKYCPVFILLFLICCILLTFRIINQNLVLFYLATASLIVSLYKIITIYVKK</sequence>
<gene>
    <name evidence="3" type="ORF">FJA49_01495</name>
</gene>
<feature type="transmembrane region" description="Helical" evidence="1">
    <location>
        <begin position="94"/>
        <end position="114"/>
    </location>
</feature>
<comment type="caution">
    <text evidence="3">The sequence shown here is derived from an EMBL/GenBank/DDBJ whole genome shotgun (WGS) entry which is preliminary data.</text>
</comment>
<keyword evidence="1" id="KW-0472">Membrane</keyword>
<name>A0A501QKP6_9FLAO</name>
<keyword evidence="1" id="KW-0812">Transmembrane</keyword>
<accession>A0A501QKP6</accession>
<feature type="transmembrane region" description="Helical" evidence="1">
    <location>
        <begin position="67"/>
        <end position="87"/>
    </location>
</feature>
<feature type="transmembrane region" description="Helical" evidence="1">
    <location>
        <begin position="226"/>
        <end position="247"/>
    </location>
</feature>
<dbReference type="Pfam" id="PF01569">
    <property type="entry name" value="PAP2"/>
    <property type="match status" value="1"/>
</dbReference>
<dbReference type="PANTHER" id="PTHR14969:SF13">
    <property type="entry name" value="AT30094P"/>
    <property type="match status" value="1"/>
</dbReference>
<organism evidence="3 4">
    <name type="scientific">Flavobacterium microcysteis</name>
    <dbReference type="NCBI Taxonomy" id="2596891"/>
    <lineage>
        <taxon>Bacteria</taxon>
        <taxon>Pseudomonadati</taxon>
        <taxon>Bacteroidota</taxon>
        <taxon>Flavobacteriia</taxon>
        <taxon>Flavobacteriales</taxon>
        <taxon>Flavobacteriaceae</taxon>
        <taxon>Flavobacterium</taxon>
    </lineage>
</organism>
<keyword evidence="4" id="KW-1185">Reference proteome</keyword>
<keyword evidence="1" id="KW-1133">Transmembrane helix</keyword>
<feature type="transmembrane region" description="Helical" evidence="1">
    <location>
        <begin position="12"/>
        <end position="32"/>
    </location>
</feature>
<feature type="domain" description="Phosphatidic acid phosphatase type 2/haloperoxidase" evidence="2">
    <location>
        <begin position="93"/>
        <end position="210"/>
    </location>
</feature>
<evidence type="ECO:0000313" key="4">
    <source>
        <dbReference type="Proteomes" id="UP000319175"/>
    </source>
</evidence>
<evidence type="ECO:0000256" key="1">
    <source>
        <dbReference type="SAM" id="Phobius"/>
    </source>
</evidence>
<proteinExistence type="predicted"/>
<protein>
    <submittedName>
        <fullName evidence="3">Phosphatase PAP2 family protein</fullName>
    </submittedName>
</protein>
<dbReference type="InterPro" id="IPR036938">
    <property type="entry name" value="PAP2/HPO_sf"/>
</dbReference>
<dbReference type="CDD" id="cd01610">
    <property type="entry name" value="PAP2_like"/>
    <property type="match status" value="1"/>
</dbReference>
<feature type="transmembrane region" description="Helical" evidence="1">
    <location>
        <begin position="167"/>
        <end position="189"/>
    </location>
</feature>
<dbReference type="SMART" id="SM00014">
    <property type="entry name" value="acidPPc"/>
    <property type="match status" value="1"/>
</dbReference>